<sequence length="213" mass="22049">MRVERLQMGPGAQEPQLTLRSGEPIWNPLHKPDLEARAVCDHLLGQDGRGGGGSPAGGPLDSSLTLLKARAAQKVSEGGPSSGSTLFGGGPYNGVKWVRGGGNRGELFEAYGLGPFGGDLAGTLDWGRHRLLGGLIRRLPGGLLSGHLGPNPGLSRSLDLMLANARKICIWRPQAPPAVLIHLRGDPPGAVAVLAHSGAGGRVGQRHLGLSFV</sequence>
<proteinExistence type="predicted"/>
<accession>A0A9W9Q4S1</accession>
<feature type="region of interest" description="Disordered" evidence="1">
    <location>
        <begin position="1"/>
        <end position="24"/>
    </location>
</feature>
<gene>
    <name evidence="2" type="ORF">N7452_011126</name>
</gene>
<evidence type="ECO:0000313" key="2">
    <source>
        <dbReference type="EMBL" id="KAJ5322837.1"/>
    </source>
</evidence>
<reference evidence="2" key="1">
    <citation type="submission" date="2022-12" db="EMBL/GenBank/DDBJ databases">
        <authorList>
            <person name="Petersen C."/>
        </authorList>
    </citation>
    <scope>NUCLEOTIDE SEQUENCE</scope>
    <source>
        <strain evidence="2">IBT 35673</strain>
    </source>
</reference>
<dbReference type="AlphaFoldDB" id="A0A9W9Q4S1"/>
<name>A0A9W9Q4S1_PENBR</name>
<reference evidence="2" key="2">
    <citation type="journal article" date="2023" name="IMA Fungus">
        <title>Comparative genomic study of the Penicillium genus elucidates a diverse pangenome and 15 lateral gene transfer events.</title>
        <authorList>
            <person name="Petersen C."/>
            <person name="Sorensen T."/>
            <person name="Nielsen M.R."/>
            <person name="Sondergaard T.E."/>
            <person name="Sorensen J.L."/>
            <person name="Fitzpatrick D.A."/>
            <person name="Frisvad J.C."/>
            <person name="Nielsen K.L."/>
        </authorList>
    </citation>
    <scope>NUCLEOTIDE SEQUENCE</scope>
    <source>
        <strain evidence="2">IBT 35673</strain>
    </source>
</reference>
<protein>
    <submittedName>
        <fullName evidence="2">Uncharacterized protein</fullName>
    </submittedName>
</protein>
<dbReference type="EMBL" id="JAPZBQ010000006">
    <property type="protein sequence ID" value="KAJ5322837.1"/>
    <property type="molecule type" value="Genomic_DNA"/>
</dbReference>
<evidence type="ECO:0000256" key="1">
    <source>
        <dbReference type="SAM" id="MobiDB-lite"/>
    </source>
</evidence>
<organism evidence="2 3">
    <name type="scientific">Penicillium brevicompactum</name>
    <dbReference type="NCBI Taxonomy" id="5074"/>
    <lineage>
        <taxon>Eukaryota</taxon>
        <taxon>Fungi</taxon>
        <taxon>Dikarya</taxon>
        <taxon>Ascomycota</taxon>
        <taxon>Pezizomycotina</taxon>
        <taxon>Eurotiomycetes</taxon>
        <taxon>Eurotiomycetidae</taxon>
        <taxon>Eurotiales</taxon>
        <taxon>Aspergillaceae</taxon>
        <taxon>Penicillium</taxon>
    </lineage>
</organism>
<evidence type="ECO:0000313" key="3">
    <source>
        <dbReference type="Proteomes" id="UP001147695"/>
    </source>
</evidence>
<comment type="caution">
    <text evidence="2">The sequence shown here is derived from an EMBL/GenBank/DDBJ whole genome shotgun (WGS) entry which is preliminary data.</text>
</comment>
<dbReference type="Proteomes" id="UP001147695">
    <property type="component" value="Unassembled WGS sequence"/>
</dbReference>